<organism evidence="2 3">
    <name type="scientific">Serratia nevei</name>
    <dbReference type="NCBI Taxonomy" id="2703794"/>
    <lineage>
        <taxon>Bacteria</taxon>
        <taxon>Pseudomonadati</taxon>
        <taxon>Pseudomonadota</taxon>
        <taxon>Gammaproteobacteria</taxon>
        <taxon>Enterobacterales</taxon>
        <taxon>Yersiniaceae</taxon>
        <taxon>Serratia</taxon>
    </lineage>
</organism>
<comment type="caution">
    <text evidence="2">The sequence shown here is derived from an EMBL/GenBank/DDBJ whole genome shotgun (WGS) entry which is preliminary data.</text>
</comment>
<gene>
    <name evidence="2" type="ORF">P9921_26250</name>
</gene>
<dbReference type="Proteomes" id="UP001174748">
    <property type="component" value="Unassembled WGS sequence"/>
</dbReference>
<name>A0ABT7GJH0_9GAMM</name>
<keyword evidence="3" id="KW-1185">Reference proteome</keyword>
<accession>A0ABT7GJH0</accession>
<evidence type="ECO:0000256" key="1">
    <source>
        <dbReference type="SAM" id="MobiDB-lite"/>
    </source>
</evidence>
<evidence type="ECO:0000313" key="3">
    <source>
        <dbReference type="Proteomes" id="UP001174748"/>
    </source>
</evidence>
<feature type="region of interest" description="Disordered" evidence="1">
    <location>
        <begin position="78"/>
        <end position="113"/>
    </location>
</feature>
<proteinExistence type="predicted"/>
<evidence type="ECO:0000313" key="2">
    <source>
        <dbReference type="EMBL" id="MDK5173940.1"/>
    </source>
</evidence>
<dbReference type="EMBL" id="JARTOI010000086">
    <property type="protein sequence ID" value="MDK5173940.1"/>
    <property type="molecule type" value="Genomic_DNA"/>
</dbReference>
<dbReference type="RefSeq" id="WP_201621316.1">
    <property type="nucleotide sequence ID" value="NZ_JARTMB010000019.1"/>
</dbReference>
<reference evidence="2" key="1">
    <citation type="submission" date="2023-01" db="EMBL/GenBank/DDBJ databases">
        <title>Genomic dissection of endemic carbapenem resistance: metallo-beta-lactamase gene dissemination through clonal, plasmid and integron transfer pathways.</title>
        <authorList>
            <person name="Macesic N."/>
        </authorList>
    </citation>
    <scope>NUCLEOTIDE SEQUENCE</scope>
    <source>
        <strain evidence="2">CPO382</strain>
    </source>
</reference>
<feature type="compositionally biased region" description="Basic and acidic residues" evidence="1">
    <location>
        <begin position="97"/>
        <end position="113"/>
    </location>
</feature>
<sequence>MAEVVTVGCKLPNGLLIDVDGVVVHINGASSSSVVGGYGLTGGVDKDYFEKWLKQHANQRYVKGELVFAQAKTNSAQSKAAENAKVKTGLEGLPQDKPMEGVVKDEEAMKARG</sequence>
<protein>
    <submittedName>
        <fullName evidence="2">Uncharacterized protein</fullName>
    </submittedName>
</protein>